<dbReference type="Proteomes" id="UP000886750">
    <property type="component" value="Unassembled WGS sequence"/>
</dbReference>
<dbReference type="GO" id="GO:0042802">
    <property type="term" value="F:identical protein binding"/>
    <property type="evidence" value="ECO:0007669"/>
    <property type="project" value="TreeGrafter"/>
</dbReference>
<evidence type="ECO:0000256" key="2">
    <source>
        <dbReference type="ARBA" id="ARBA00022576"/>
    </source>
</evidence>
<name>A0A9D1ZZA0_9FIRM</name>
<evidence type="ECO:0000256" key="7">
    <source>
        <dbReference type="RuleBase" id="RU003560"/>
    </source>
</evidence>
<dbReference type="NCBIfam" id="TIGR00707">
    <property type="entry name" value="argD"/>
    <property type="match status" value="1"/>
</dbReference>
<dbReference type="NCBIfam" id="NF002325">
    <property type="entry name" value="PRK01278.1"/>
    <property type="match status" value="1"/>
</dbReference>
<keyword evidence="3" id="KW-0028">Amino-acid biosynthesis</keyword>
<dbReference type="InterPro" id="IPR050103">
    <property type="entry name" value="Class-III_PLP-dep_AT"/>
</dbReference>
<protein>
    <submittedName>
        <fullName evidence="8">Acetylornithine/succinylornithine family transaminase</fullName>
    </submittedName>
</protein>
<dbReference type="GO" id="GO:0030170">
    <property type="term" value="F:pyridoxal phosphate binding"/>
    <property type="evidence" value="ECO:0007669"/>
    <property type="project" value="InterPro"/>
</dbReference>
<keyword evidence="4" id="KW-0808">Transferase</keyword>
<accession>A0A9D1ZZA0</accession>
<dbReference type="InterPro" id="IPR005814">
    <property type="entry name" value="Aminotrans_3"/>
</dbReference>
<dbReference type="PANTHER" id="PTHR11986">
    <property type="entry name" value="AMINOTRANSFERASE CLASS III"/>
    <property type="match status" value="1"/>
</dbReference>
<dbReference type="InterPro" id="IPR015421">
    <property type="entry name" value="PyrdxlP-dep_Trfase_major"/>
</dbReference>
<reference evidence="8" key="2">
    <citation type="submission" date="2021-04" db="EMBL/GenBank/DDBJ databases">
        <authorList>
            <person name="Gilroy R."/>
        </authorList>
    </citation>
    <scope>NUCLEOTIDE SEQUENCE</scope>
    <source>
        <strain evidence="8">1345</strain>
    </source>
</reference>
<proteinExistence type="inferred from homology"/>
<dbReference type="PIRSF" id="PIRSF000521">
    <property type="entry name" value="Transaminase_4ab_Lys_Orn"/>
    <property type="match status" value="1"/>
</dbReference>
<dbReference type="InterPro" id="IPR015422">
    <property type="entry name" value="PyrdxlP-dep_Trfase_small"/>
</dbReference>
<dbReference type="Gene3D" id="3.40.640.10">
    <property type="entry name" value="Type I PLP-dependent aspartate aminotransferase-like (Major domain)"/>
    <property type="match status" value="1"/>
</dbReference>
<comment type="pathway">
    <text evidence="6">Amino-acid biosynthesis.</text>
</comment>
<dbReference type="InterPro" id="IPR004636">
    <property type="entry name" value="AcOrn/SuccOrn_fam"/>
</dbReference>
<dbReference type="EMBL" id="DXCQ01000028">
    <property type="protein sequence ID" value="HIY96699.1"/>
    <property type="molecule type" value="Genomic_DNA"/>
</dbReference>
<comment type="cofactor">
    <cofactor evidence="1">
        <name>pyridoxal 5'-phosphate</name>
        <dbReference type="ChEBI" id="CHEBI:597326"/>
    </cofactor>
</comment>
<evidence type="ECO:0000256" key="5">
    <source>
        <dbReference type="ARBA" id="ARBA00022898"/>
    </source>
</evidence>
<dbReference type="SUPFAM" id="SSF53383">
    <property type="entry name" value="PLP-dependent transferases"/>
    <property type="match status" value="1"/>
</dbReference>
<dbReference type="CDD" id="cd00610">
    <property type="entry name" value="OAT_like"/>
    <property type="match status" value="1"/>
</dbReference>
<reference evidence="8" key="1">
    <citation type="journal article" date="2021" name="PeerJ">
        <title>Extensive microbial diversity within the chicken gut microbiome revealed by metagenomics and culture.</title>
        <authorList>
            <person name="Gilroy R."/>
            <person name="Ravi A."/>
            <person name="Getino M."/>
            <person name="Pursley I."/>
            <person name="Horton D.L."/>
            <person name="Alikhan N.F."/>
            <person name="Baker D."/>
            <person name="Gharbi K."/>
            <person name="Hall N."/>
            <person name="Watson M."/>
            <person name="Adriaenssens E.M."/>
            <person name="Foster-Nyarko E."/>
            <person name="Jarju S."/>
            <person name="Secka A."/>
            <person name="Antonio M."/>
            <person name="Oren A."/>
            <person name="Chaudhuri R.R."/>
            <person name="La Ragione R."/>
            <person name="Hildebrand F."/>
            <person name="Pallen M.J."/>
        </authorList>
    </citation>
    <scope>NUCLEOTIDE SEQUENCE</scope>
    <source>
        <strain evidence="8">1345</strain>
    </source>
</reference>
<keyword evidence="2" id="KW-0032">Aminotransferase</keyword>
<dbReference type="Pfam" id="PF00202">
    <property type="entry name" value="Aminotran_3"/>
    <property type="match status" value="1"/>
</dbReference>
<evidence type="ECO:0000313" key="9">
    <source>
        <dbReference type="Proteomes" id="UP000886750"/>
    </source>
</evidence>
<evidence type="ECO:0000256" key="3">
    <source>
        <dbReference type="ARBA" id="ARBA00022605"/>
    </source>
</evidence>
<sequence length="388" mass="42664">MSFEDIKQKDQQYIEKTYSRFQTDICRGEGAVLYSESGKKYVDFGSGIAVNSFGVNDEVWKNAVIEQLNKVQHASNLYYTQPQTELAEMLCLRTGAKKVFFSNSGAEANECAIKTARKYSFDKYGEGRYHIVTLKNSFHGRTMATLSATGQEAMHRCFAPMLDGFSYAEPTFQSVRAQCSDKTCAVMLELVQGEGGVRPLDAEQVKAIEKFCKKNDILLIIDEVQTGNGRTGTLYAYEQFGIEPDIITTAKGLGGGLPLGATMFFGKCENILSAGDHGSTFGGNPVACAGACSILRRIDKELLLEIQGKSAYMFTHLGRIKNVVEVTGMGLMIGLLTTKSSREVAEKCLARGLIVLTAKDRVRLLPPLIIKKDEIDFGLKILNEVISE</sequence>
<evidence type="ECO:0000313" key="8">
    <source>
        <dbReference type="EMBL" id="HIY96699.1"/>
    </source>
</evidence>
<dbReference type="FunFam" id="3.40.640.10:FF:000004">
    <property type="entry name" value="Acetylornithine aminotransferase"/>
    <property type="match status" value="1"/>
</dbReference>
<dbReference type="PROSITE" id="PS00600">
    <property type="entry name" value="AA_TRANSFER_CLASS_3"/>
    <property type="match status" value="1"/>
</dbReference>
<dbReference type="InterPro" id="IPR015424">
    <property type="entry name" value="PyrdxlP-dep_Trfase"/>
</dbReference>
<comment type="similarity">
    <text evidence="7">Belongs to the class-III pyridoxal-phosphate-dependent aminotransferase family.</text>
</comment>
<evidence type="ECO:0000256" key="4">
    <source>
        <dbReference type="ARBA" id="ARBA00022679"/>
    </source>
</evidence>
<gene>
    <name evidence="8" type="ORF">H9729_03345</name>
</gene>
<evidence type="ECO:0000256" key="6">
    <source>
        <dbReference type="ARBA" id="ARBA00029440"/>
    </source>
</evidence>
<comment type="caution">
    <text evidence="8">The sequence shown here is derived from an EMBL/GenBank/DDBJ whole genome shotgun (WGS) entry which is preliminary data.</text>
</comment>
<dbReference type="AlphaFoldDB" id="A0A9D1ZZA0"/>
<dbReference type="InterPro" id="IPR049704">
    <property type="entry name" value="Aminotrans_3_PPA_site"/>
</dbReference>
<evidence type="ECO:0000256" key="1">
    <source>
        <dbReference type="ARBA" id="ARBA00001933"/>
    </source>
</evidence>
<dbReference type="GO" id="GO:0006526">
    <property type="term" value="P:L-arginine biosynthetic process"/>
    <property type="evidence" value="ECO:0007669"/>
    <property type="project" value="UniProtKB-ARBA"/>
</dbReference>
<dbReference type="GO" id="GO:0008483">
    <property type="term" value="F:transaminase activity"/>
    <property type="evidence" value="ECO:0007669"/>
    <property type="project" value="UniProtKB-KW"/>
</dbReference>
<keyword evidence="5 7" id="KW-0663">Pyridoxal phosphate</keyword>
<organism evidence="8 9">
    <name type="scientific">Candidatus Borkfalkia excrementigallinarum</name>
    <dbReference type="NCBI Taxonomy" id="2838506"/>
    <lineage>
        <taxon>Bacteria</taxon>
        <taxon>Bacillati</taxon>
        <taxon>Bacillota</taxon>
        <taxon>Clostridia</taxon>
        <taxon>Christensenellales</taxon>
        <taxon>Christensenellaceae</taxon>
        <taxon>Candidatus Borkfalkia</taxon>
    </lineage>
</organism>
<dbReference type="Gene3D" id="3.90.1150.10">
    <property type="entry name" value="Aspartate Aminotransferase, domain 1"/>
    <property type="match status" value="1"/>
</dbReference>
<dbReference type="PANTHER" id="PTHR11986:SF79">
    <property type="entry name" value="ACETYLORNITHINE AMINOTRANSFERASE, MITOCHONDRIAL"/>
    <property type="match status" value="1"/>
</dbReference>